<dbReference type="InterPro" id="IPR006139">
    <property type="entry name" value="D-isomer_2_OHA_DH_cat_dom"/>
</dbReference>
<dbReference type="Pfam" id="PF02826">
    <property type="entry name" value="2-Hacid_dh_C"/>
    <property type="match status" value="1"/>
</dbReference>
<dbReference type="Proteomes" id="UP001430953">
    <property type="component" value="Unassembled WGS sequence"/>
</dbReference>
<keyword evidence="7" id="KW-1185">Reference proteome</keyword>
<evidence type="ECO:0000256" key="2">
    <source>
        <dbReference type="ARBA" id="ARBA00073306"/>
    </source>
</evidence>
<evidence type="ECO:0000313" key="6">
    <source>
        <dbReference type="EMBL" id="KAL0099233.1"/>
    </source>
</evidence>
<comment type="similarity">
    <text evidence="3">Belongs to the D-isomer specific 2-hydroxyacid dehydrogenase family.</text>
</comment>
<feature type="domain" description="D-isomer specific 2-hydroxyacid dehydrogenase catalytic" evidence="4">
    <location>
        <begin position="15"/>
        <end position="319"/>
    </location>
</feature>
<evidence type="ECO:0000313" key="7">
    <source>
        <dbReference type="Proteomes" id="UP001430953"/>
    </source>
</evidence>
<accession>A0AAW2E928</accession>
<evidence type="ECO:0000259" key="5">
    <source>
        <dbReference type="Pfam" id="PF02826"/>
    </source>
</evidence>
<evidence type="ECO:0000256" key="1">
    <source>
        <dbReference type="ARBA" id="ARBA00023002"/>
    </source>
</evidence>
<keyword evidence="1 3" id="KW-0560">Oxidoreductase</keyword>
<proteinExistence type="inferred from homology"/>
<dbReference type="AlphaFoldDB" id="A0AAW2E928"/>
<organism evidence="6 7">
    <name type="scientific">Cardiocondyla obscurior</name>
    <dbReference type="NCBI Taxonomy" id="286306"/>
    <lineage>
        <taxon>Eukaryota</taxon>
        <taxon>Metazoa</taxon>
        <taxon>Ecdysozoa</taxon>
        <taxon>Arthropoda</taxon>
        <taxon>Hexapoda</taxon>
        <taxon>Insecta</taxon>
        <taxon>Pterygota</taxon>
        <taxon>Neoptera</taxon>
        <taxon>Endopterygota</taxon>
        <taxon>Hymenoptera</taxon>
        <taxon>Apocrita</taxon>
        <taxon>Aculeata</taxon>
        <taxon>Formicoidea</taxon>
        <taxon>Formicidae</taxon>
        <taxon>Myrmicinae</taxon>
        <taxon>Cardiocondyla</taxon>
    </lineage>
</organism>
<dbReference type="InterPro" id="IPR050223">
    <property type="entry name" value="D-isomer_2-hydroxyacid_DH"/>
</dbReference>
<dbReference type="InterPro" id="IPR036291">
    <property type="entry name" value="NAD(P)-bd_dom_sf"/>
</dbReference>
<dbReference type="GO" id="GO:0030267">
    <property type="term" value="F:glyoxylate reductase (NADPH) activity"/>
    <property type="evidence" value="ECO:0007669"/>
    <property type="project" value="TreeGrafter"/>
</dbReference>
<dbReference type="PROSITE" id="PS00671">
    <property type="entry name" value="D_2_HYDROXYACID_DH_3"/>
    <property type="match status" value="1"/>
</dbReference>
<feature type="domain" description="D-isomer specific 2-hydroxyacid dehydrogenase NAD-binding" evidence="5">
    <location>
        <begin position="114"/>
        <end position="290"/>
    </location>
</feature>
<name>A0AAW2E928_9HYME</name>
<dbReference type="CDD" id="cd05301">
    <property type="entry name" value="GDH"/>
    <property type="match status" value="1"/>
</dbReference>
<dbReference type="PANTHER" id="PTHR10996">
    <property type="entry name" value="2-HYDROXYACID DEHYDROGENASE-RELATED"/>
    <property type="match status" value="1"/>
</dbReference>
<dbReference type="InterPro" id="IPR006140">
    <property type="entry name" value="D-isomer_DH_NAD-bd"/>
</dbReference>
<evidence type="ECO:0000259" key="4">
    <source>
        <dbReference type="Pfam" id="PF00389"/>
    </source>
</evidence>
<dbReference type="Gene3D" id="3.40.50.720">
    <property type="entry name" value="NAD(P)-binding Rossmann-like Domain"/>
    <property type="match status" value="2"/>
</dbReference>
<dbReference type="GO" id="GO:0051287">
    <property type="term" value="F:NAD binding"/>
    <property type="evidence" value="ECO:0007669"/>
    <property type="project" value="InterPro"/>
</dbReference>
<dbReference type="FunFam" id="3.40.50.720:FF:000026">
    <property type="entry name" value="Glyoxylate/hydroxypyruvate reductase B"/>
    <property type="match status" value="1"/>
</dbReference>
<dbReference type="GO" id="GO:0005829">
    <property type="term" value="C:cytosol"/>
    <property type="evidence" value="ECO:0007669"/>
    <property type="project" value="TreeGrafter"/>
</dbReference>
<protein>
    <recommendedName>
        <fullName evidence="2">Glyoxylate reductase/hydroxypyruvate reductase</fullName>
    </recommendedName>
</protein>
<dbReference type="Pfam" id="PF00389">
    <property type="entry name" value="2-Hacid_dh"/>
    <property type="match status" value="1"/>
</dbReference>
<dbReference type="PANTHER" id="PTHR10996:SF119">
    <property type="entry name" value="FI03731P-RELATED"/>
    <property type="match status" value="1"/>
</dbReference>
<gene>
    <name evidence="6" type="ORF">PUN28_020066</name>
</gene>
<dbReference type="SUPFAM" id="SSF52283">
    <property type="entry name" value="Formate/glycerate dehydrogenase catalytic domain-like"/>
    <property type="match status" value="1"/>
</dbReference>
<dbReference type="GO" id="GO:0008465">
    <property type="term" value="F:hydroxypyruvate reductase (NADH) activity"/>
    <property type="evidence" value="ECO:0007669"/>
    <property type="project" value="TreeGrafter"/>
</dbReference>
<comment type="caution">
    <text evidence="6">The sequence shown here is derived from an EMBL/GenBank/DDBJ whole genome shotgun (WGS) entry which is preliminary data.</text>
</comment>
<dbReference type="InterPro" id="IPR029753">
    <property type="entry name" value="D-isomer_DH_CS"/>
</dbReference>
<dbReference type="EMBL" id="JADYXP020000028">
    <property type="protein sequence ID" value="KAL0099233.1"/>
    <property type="molecule type" value="Genomic_DNA"/>
</dbReference>
<evidence type="ECO:0000256" key="3">
    <source>
        <dbReference type="RuleBase" id="RU003719"/>
    </source>
</evidence>
<dbReference type="SUPFAM" id="SSF51735">
    <property type="entry name" value="NAD(P)-binding Rossmann-fold domains"/>
    <property type="match status" value="1"/>
</dbReference>
<reference evidence="6 7" key="1">
    <citation type="submission" date="2023-03" db="EMBL/GenBank/DDBJ databases">
        <title>High recombination rates correlate with genetic variation in Cardiocondyla obscurior ants.</title>
        <authorList>
            <person name="Errbii M."/>
        </authorList>
    </citation>
    <scope>NUCLEOTIDE SEQUENCE [LARGE SCALE GENOMIC DNA]</scope>
    <source>
        <strain evidence="6">Alpha-2009</strain>
        <tissue evidence="6">Whole body</tissue>
    </source>
</reference>
<sequence>MNSPALPRVLVTSNQVPVAGIDLLRSKCNVTIIPAGISSREQVLEALSDQDAVFLASHHHVNEEFLERGKKLKVVSTMSAGYDHLDVEKIKSRGIKIGHTPVVLSAAVAEMAILLLLSAARRAYEGRQKLENGETATGPLWMLGQDLRGSTVGILGLGNIGQAVVKRLMGFEVGHFIYNGHSRKKAGDELGATFVSLDQLLEQSDFLVITVPLTNETKGLFNDSKFNKMKTTAVLVNVSRGQIIDTDALVRALENKKIFAAGLDVTDPEPLPKGHRLLELPNVEIVPHLGSATIKTRTDMAIIAAQNIVNGLEGKPLVHSL</sequence>